<gene>
    <name evidence="2" type="ORF">MtrunA17_Chr1g0182881</name>
</gene>
<accession>A0A396JNT0</accession>
<dbReference type="Proteomes" id="UP000265566">
    <property type="component" value="Chromosome 1"/>
</dbReference>
<keyword evidence="1" id="KW-0472">Membrane</keyword>
<sequence length="91" mass="10446">MVLLEIFALLAILVLVFLLKLIFSWWISPIQRNHKLQTCGFQGPTPNFPFGNIQEMKKKNSVDSSSGSSKLTHDIHSTVFPYFSRWQNSYG</sequence>
<evidence type="ECO:0000313" key="2">
    <source>
        <dbReference type="EMBL" id="RHN79946.1"/>
    </source>
</evidence>
<keyword evidence="1" id="KW-0812">Transmembrane</keyword>
<evidence type="ECO:0000256" key="1">
    <source>
        <dbReference type="SAM" id="Phobius"/>
    </source>
</evidence>
<dbReference type="Gramene" id="rna3805">
    <property type="protein sequence ID" value="RHN79946.1"/>
    <property type="gene ID" value="gene3805"/>
</dbReference>
<keyword evidence="1" id="KW-1133">Transmembrane helix</keyword>
<protein>
    <recommendedName>
        <fullName evidence="3">Transmembrane protein</fullName>
    </recommendedName>
</protein>
<organism evidence="2">
    <name type="scientific">Medicago truncatula</name>
    <name type="common">Barrel medic</name>
    <name type="synonym">Medicago tribuloides</name>
    <dbReference type="NCBI Taxonomy" id="3880"/>
    <lineage>
        <taxon>Eukaryota</taxon>
        <taxon>Viridiplantae</taxon>
        <taxon>Streptophyta</taxon>
        <taxon>Embryophyta</taxon>
        <taxon>Tracheophyta</taxon>
        <taxon>Spermatophyta</taxon>
        <taxon>Magnoliopsida</taxon>
        <taxon>eudicotyledons</taxon>
        <taxon>Gunneridae</taxon>
        <taxon>Pentapetalae</taxon>
        <taxon>rosids</taxon>
        <taxon>fabids</taxon>
        <taxon>Fabales</taxon>
        <taxon>Fabaceae</taxon>
        <taxon>Papilionoideae</taxon>
        <taxon>50 kb inversion clade</taxon>
        <taxon>NPAAA clade</taxon>
        <taxon>Hologalegina</taxon>
        <taxon>IRL clade</taxon>
        <taxon>Trifolieae</taxon>
        <taxon>Medicago</taxon>
    </lineage>
</organism>
<dbReference type="EMBL" id="PSQE01000001">
    <property type="protein sequence ID" value="RHN79946.1"/>
    <property type="molecule type" value="Genomic_DNA"/>
</dbReference>
<dbReference type="AlphaFoldDB" id="A0A396JNT0"/>
<name>A0A396JNT0_MEDTR</name>
<reference evidence="2" key="1">
    <citation type="journal article" date="2018" name="Nat. Plants">
        <title>Whole-genome landscape of Medicago truncatula symbiotic genes.</title>
        <authorList>
            <person name="Pecrix Y."/>
            <person name="Gamas P."/>
            <person name="Carrere S."/>
        </authorList>
    </citation>
    <scope>NUCLEOTIDE SEQUENCE</scope>
    <source>
        <tissue evidence="2">Leaves</tissue>
    </source>
</reference>
<comment type="caution">
    <text evidence="2">The sequence shown here is derived from an EMBL/GenBank/DDBJ whole genome shotgun (WGS) entry which is preliminary data.</text>
</comment>
<evidence type="ECO:0008006" key="3">
    <source>
        <dbReference type="Google" id="ProtNLM"/>
    </source>
</evidence>
<feature type="transmembrane region" description="Helical" evidence="1">
    <location>
        <begin position="6"/>
        <end position="27"/>
    </location>
</feature>
<proteinExistence type="predicted"/>